<dbReference type="GO" id="GO:0003724">
    <property type="term" value="F:RNA helicase activity"/>
    <property type="evidence" value="ECO:0007669"/>
    <property type="project" value="InterPro"/>
</dbReference>
<feature type="domain" description="Helicase C-terminal" evidence="9">
    <location>
        <begin position="335"/>
        <end position="479"/>
    </location>
</feature>
<dbReference type="InterPro" id="IPR050547">
    <property type="entry name" value="DEAD_box_RNA_helicases"/>
</dbReference>
<evidence type="ECO:0000256" key="4">
    <source>
        <dbReference type="ARBA" id="ARBA00022840"/>
    </source>
</evidence>
<evidence type="ECO:0000256" key="2">
    <source>
        <dbReference type="ARBA" id="ARBA00022801"/>
    </source>
</evidence>
<protein>
    <submittedName>
        <fullName evidence="11">DEAD-box ATP-dependent RNA helicase</fullName>
    </submittedName>
</protein>
<dbReference type="PROSITE" id="PS51194">
    <property type="entry name" value="HELICASE_CTER"/>
    <property type="match status" value="1"/>
</dbReference>
<evidence type="ECO:0000259" key="10">
    <source>
        <dbReference type="PROSITE" id="PS51195"/>
    </source>
</evidence>
<dbReference type="SUPFAM" id="SSF52540">
    <property type="entry name" value="P-loop containing nucleoside triphosphate hydrolases"/>
    <property type="match status" value="1"/>
</dbReference>
<keyword evidence="1 6" id="KW-0547">Nucleotide-binding</keyword>
<keyword evidence="3 6" id="KW-0347">Helicase</keyword>
<keyword evidence="12" id="KW-1185">Reference proteome</keyword>
<dbReference type="PANTHER" id="PTHR47963">
    <property type="entry name" value="DEAD-BOX ATP-DEPENDENT RNA HELICASE 47, MITOCHONDRIAL"/>
    <property type="match status" value="1"/>
</dbReference>
<dbReference type="GO" id="GO:0016787">
    <property type="term" value="F:hydrolase activity"/>
    <property type="evidence" value="ECO:0007669"/>
    <property type="project" value="UniProtKB-KW"/>
</dbReference>
<evidence type="ECO:0000256" key="1">
    <source>
        <dbReference type="ARBA" id="ARBA00022741"/>
    </source>
</evidence>
<dbReference type="InterPro" id="IPR000629">
    <property type="entry name" value="RNA-helicase_DEAD-box_CS"/>
</dbReference>
<dbReference type="SMART" id="SM00490">
    <property type="entry name" value="HELICc"/>
    <property type="match status" value="1"/>
</dbReference>
<dbReference type="GO" id="GO:0005524">
    <property type="term" value="F:ATP binding"/>
    <property type="evidence" value="ECO:0007669"/>
    <property type="project" value="UniProtKB-KW"/>
</dbReference>
<keyword evidence="2 6" id="KW-0378">Hydrolase</keyword>
<dbReference type="AlphaFoldDB" id="A0AAX4PD45"/>
<feature type="region of interest" description="Disordered" evidence="7">
    <location>
        <begin position="270"/>
        <end position="289"/>
    </location>
</feature>
<dbReference type="InterPro" id="IPR027417">
    <property type="entry name" value="P-loop_NTPase"/>
</dbReference>
<dbReference type="CDD" id="cd18787">
    <property type="entry name" value="SF2_C_DEAD"/>
    <property type="match status" value="1"/>
</dbReference>
<evidence type="ECO:0000259" key="9">
    <source>
        <dbReference type="PROSITE" id="PS51194"/>
    </source>
</evidence>
<proteinExistence type="inferred from homology"/>
<evidence type="ECO:0000256" key="3">
    <source>
        <dbReference type="ARBA" id="ARBA00022806"/>
    </source>
</evidence>
<dbReference type="InterPro" id="IPR044742">
    <property type="entry name" value="DEAD/DEAH_RhlB"/>
</dbReference>
<dbReference type="CDD" id="cd00268">
    <property type="entry name" value="DEADc"/>
    <property type="match status" value="1"/>
</dbReference>
<dbReference type="InterPro" id="IPR014001">
    <property type="entry name" value="Helicase_ATP-bd"/>
</dbReference>
<feature type="domain" description="DEAD-box RNA helicase Q" evidence="10">
    <location>
        <begin position="50"/>
        <end position="78"/>
    </location>
</feature>
<dbReference type="InterPro" id="IPR014014">
    <property type="entry name" value="RNA_helicase_DEAD_Q_motif"/>
</dbReference>
<dbReference type="Proteomes" id="UP001472866">
    <property type="component" value="Chromosome 09"/>
</dbReference>
<sequence>MARSLAPQLRLGLFARPEREREKRGAGARACARARSSRVKVAAGSGATGGGFETLGLRTDLAARLRDLGVFKPTPIQSAAIPTLSLSAAPVYAIESYTGSGKTLAYLLPIVQRLLDQQEQEGPKQFKSSRGIRALVVVPSQELAMQIFRVAQAVLGDDNRNMVCQCIGGANKRRQVAAMKANMPKIVVGTPGRLADLSKSGNLKTHSCKDLVLDEADKLLQPTYAEDMELLLRHCGKKCDGHRRVLCSATMSKQSAKVFEAKGWVTGGGQHLSVSSGAAGEEEAPPRGSDIAEAEDVVAGSRSSSPPSPRTPLPELSPNLDHCFVPSRRDRKADTCRRCINALSASKVIVFHNFGNQLAQTAAKLQTGTITTAVLTSKMDKERKRDVIRKFSDGKVRVLVASEAATRGLDFPGCDLVVNMDLPMDAEHYVHRAGRTGRGGAEGVVVTLPHGKEVHVVRKYAKQLGIQVPEYEVVAGKMESKAEAEARSDPSRS</sequence>
<dbReference type="InterPro" id="IPR001650">
    <property type="entry name" value="Helicase_C-like"/>
</dbReference>
<organism evidence="11 12">
    <name type="scientific">Chloropicon roscoffensis</name>
    <dbReference type="NCBI Taxonomy" id="1461544"/>
    <lineage>
        <taxon>Eukaryota</taxon>
        <taxon>Viridiplantae</taxon>
        <taxon>Chlorophyta</taxon>
        <taxon>Chloropicophyceae</taxon>
        <taxon>Chloropicales</taxon>
        <taxon>Chloropicaceae</taxon>
        <taxon>Chloropicon</taxon>
    </lineage>
</organism>
<dbReference type="InterPro" id="IPR011545">
    <property type="entry name" value="DEAD/DEAH_box_helicase_dom"/>
</dbReference>
<name>A0AAX4PD45_9CHLO</name>
<gene>
    <name evidence="11" type="ORF">HKI87_09g56480</name>
</gene>
<feature type="region of interest" description="Disordered" evidence="7">
    <location>
        <begin position="295"/>
        <end position="317"/>
    </location>
</feature>
<evidence type="ECO:0000256" key="5">
    <source>
        <dbReference type="PROSITE-ProRule" id="PRU00552"/>
    </source>
</evidence>
<dbReference type="GO" id="GO:0003723">
    <property type="term" value="F:RNA binding"/>
    <property type="evidence" value="ECO:0007669"/>
    <property type="project" value="TreeGrafter"/>
</dbReference>
<comment type="similarity">
    <text evidence="6">Belongs to the DEAD box helicase family.</text>
</comment>
<dbReference type="Gene3D" id="3.40.50.300">
    <property type="entry name" value="P-loop containing nucleotide triphosphate hydrolases"/>
    <property type="match status" value="2"/>
</dbReference>
<dbReference type="Pfam" id="PF00270">
    <property type="entry name" value="DEAD"/>
    <property type="match status" value="1"/>
</dbReference>
<dbReference type="PROSITE" id="PS51195">
    <property type="entry name" value="Q_MOTIF"/>
    <property type="match status" value="1"/>
</dbReference>
<dbReference type="SMART" id="SM00487">
    <property type="entry name" value="DEXDc"/>
    <property type="match status" value="1"/>
</dbReference>
<dbReference type="PANTHER" id="PTHR47963:SF3">
    <property type="entry name" value="DEAD-BOX ATP-DEPENDENT RNA HELICASE 47, MITOCHONDRIAL"/>
    <property type="match status" value="1"/>
</dbReference>
<feature type="short sequence motif" description="Q motif" evidence="5">
    <location>
        <begin position="50"/>
        <end position="78"/>
    </location>
</feature>
<evidence type="ECO:0000313" key="12">
    <source>
        <dbReference type="Proteomes" id="UP001472866"/>
    </source>
</evidence>
<accession>A0AAX4PD45</accession>
<evidence type="ECO:0000256" key="7">
    <source>
        <dbReference type="SAM" id="MobiDB-lite"/>
    </source>
</evidence>
<dbReference type="PROSITE" id="PS00039">
    <property type="entry name" value="DEAD_ATP_HELICASE"/>
    <property type="match status" value="1"/>
</dbReference>
<evidence type="ECO:0000313" key="11">
    <source>
        <dbReference type="EMBL" id="WZN64094.1"/>
    </source>
</evidence>
<dbReference type="PROSITE" id="PS51192">
    <property type="entry name" value="HELICASE_ATP_BIND_1"/>
    <property type="match status" value="1"/>
</dbReference>
<evidence type="ECO:0000259" key="8">
    <source>
        <dbReference type="PROSITE" id="PS51192"/>
    </source>
</evidence>
<reference evidence="11 12" key="1">
    <citation type="submission" date="2024-03" db="EMBL/GenBank/DDBJ databases">
        <title>Complete genome sequence of the green alga Chloropicon roscoffensis RCC1871.</title>
        <authorList>
            <person name="Lemieux C."/>
            <person name="Pombert J.-F."/>
            <person name="Otis C."/>
            <person name="Turmel M."/>
        </authorList>
    </citation>
    <scope>NUCLEOTIDE SEQUENCE [LARGE SCALE GENOMIC DNA]</scope>
    <source>
        <strain evidence="11 12">RCC1871</strain>
    </source>
</reference>
<keyword evidence="4 6" id="KW-0067">ATP-binding</keyword>
<dbReference type="Pfam" id="PF00271">
    <property type="entry name" value="Helicase_C"/>
    <property type="match status" value="1"/>
</dbReference>
<feature type="domain" description="Helicase ATP-binding" evidence="8">
    <location>
        <begin position="83"/>
        <end position="257"/>
    </location>
</feature>
<evidence type="ECO:0000256" key="6">
    <source>
        <dbReference type="RuleBase" id="RU000492"/>
    </source>
</evidence>
<dbReference type="EMBL" id="CP151509">
    <property type="protein sequence ID" value="WZN64094.1"/>
    <property type="molecule type" value="Genomic_DNA"/>
</dbReference>